<dbReference type="PRINTS" id="PR00084">
    <property type="entry name" value="MTLDHDRGNASE"/>
</dbReference>
<dbReference type="GO" id="GO:0016616">
    <property type="term" value="F:oxidoreductase activity, acting on the CH-OH group of donors, NAD or NADP as acceptor"/>
    <property type="evidence" value="ECO:0007669"/>
    <property type="project" value="TreeGrafter"/>
</dbReference>
<dbReference type="Pfam" id="PF01232">
    <property type="entry name" value="Mannitol_dh"/>
    <property type="match status" value="1"/>
</dbReference>
<dbReference type="Gene3D" id="3.40.50.720">
    <property type="entry name" value="NAD(P)-binding Rossmann-like Domain"/>
    <property type="match status" value="1"/>
</dbReference>
<evidence type="ECO:0000256" key="1">
    <source>
        <dbReference type="ARBA" id="ARBA00023002"/>
    </source>
</evidence>
<gene>
    <name evidence="4" type="ORF">SAMN05444851_2380</name>
</gene>
<dbReference type="InterPro" id="IPR013118">
    <property type="entry name" value="Mannitol_DH_C"/>
</dbReference>
<dbReference type="AlphaFoldDB" id="A0A1I0QBR0"/>
<feature type="domain" description="Mannitol dehydrogenase C-terminal" evidence="3">
    <location>
        <begin position="287"/>
        <end position="473"/>
    </location>
</feature>
<evidence type="ECO:0000259" key="3">
    <source>
        <dbReference type="Pfam" id="PF08125"/>
    </source>
</evidence>
<dbReference type="InterPro" id="IPR008927">
    <property type="entry name" value="6-PGluconate_DH-like_C_sf"/>
</dbReference>
<dbReference type="Pfam" id="PF08125">
    <property type="entry name" value="Mannitol_dh_C"/>
    <property type="match status" value="1"/>
</dbReference>
<dbReference type="InterPro" id="IPR000669">
    <property type="entry name" value="Mannitol_DH"/>
</dbReference>
<evidence type="ECO:0000313" key="5">
    <source>
        <dbReference type="Proteomes" id="UP000199650"/>
    </source>
</evidence>
<dbReference type="InterPro" id="IPR036291">
    <property type="entry name" value="NAD(P)-bd_dom_sf"/>
</dbReference>
<dbReference type="STRING" id="1173584.SAMN05444851_2380"/>
<dbReference type="RefSeq" id="WP_091430832.1">
    <property type="nucleotide sequence ID" value="NZ_FOJB01000001.1"/>
</dbReference>
<accession>A0A1I0QBR0</accession>
<dbReference type="InterPro" id="IPR013131">
    <property type="entry name" value="Mannitol_DH_N"/>
</dbReference>
<evidence type="ECO:0000259" key="2">
    <source>
        <dbReference type="Pfam" id="PF01232"/>
    </source>
</evidence>
<dbReference type="Gene3D" id="1.10.1040.10">
    <property type="entry name" value="N-(1-d-carboxylethyl)-l-norvaline Dehydrogenase, domain 2"/>
    <property type="match status" value="1"/>
</dbReference>
<name>A0A1I0QBR0_9RHOB</name>
<dbReference type="OrthoDB" id="271711at2"/>
<dbReference type="PANTHER" id="PTHR43362:SF1">
    <property type="entry name" value="MANNITOL DEHYDROGENASE 2-RELATED"/>
    <property type="match status" value="1"/>
</dbReference>
<dbReference type="EMBL" id="FOJB01000001">
    <property type="protein sequence ID" value="SEW24019.1"/>
    <property type="molecule type" value="Genomic_DNA"/>
</dbReference>
<protein>
    <submittedName>
        <fullName evidence="4">Mannitol 2-dehydrogenase</fullName>
    </submittedName>
</protein>
<proteinExistence type="predicted"/>
<dbReference type="SUPFAM" id="SSF51735">
    <property type="entry name" value="NAD(P)-binding Rossmann-fold domains"/>
    <property type="match status" value="1"/>
</dbReference>
<dbReference type="Proteomes" id="UP000199650">
    <property type="component" value="Unassembled WGS sequence"/>
</dbReference>
<sequence>MDELISLSNATLDQLNVERPLYDRAALKPGIVHIGVGNFHRAHQAWYLHRLMQAGKALDWAIIGAGVRPYDAAMRDKLLAQDCLTTLIELDPENVSAEVVGSMIDYLPIEDGNASLIRQMADPAIRIVAMTVTESGYYVDPVTKGFNAAHPDLVHDAAHPDAPRTAFGAMVAALRLRRDAGLGPFTGLSCDNLQGNGNILRQTVVSLAAMSDPNLASWIDTNATFPNSMVDCIAPATGPKELALAADFGIKDAAVVTHEAYRQWVIEDNFCAGRPDWDEVGATFSDDVHAFETMKIRILNAGHQVIANVGEILGMETIAECMAHPGILAFFDKVQRTEIAVTVDPVPGRTPAQYVDLIVKRFSNPRIIDTTRRVAFDGSARHTGFVLPIVRDQLAAGRSVDGLALVEALWARMCAGTREDGTDIEANDPIWAELTLVAHAAKERPRAWLEQSKIYGDLASSETFSDTFHKWLSMIWVQGCEAALSEYAEVAREEASA</sequence>
<dbReference type="SUPFAM" id="SSF48179">
    <property type="entry name" value="6-phosphogluconate dehydrogenase C-terminal domain-like"/>
    <property type="match status" value="1"/>
</dbReference>
<dbReference type="PANTHER" id="PTHR43362">
    <property type="entry name" value="MANNITOL DEHYDROGENASE DSF1-RELATED"/>
    <property type="match status" value="1"/>
</dbReference>
<keyword evidence="1" id="KW-0560">Oxidoreductase</keyword>
<organism evidence="4 5">
    <name type="scientific">Aliiroseovarius sediminilitoris</name>
    <dbReference type="NCBI Taxonomy" id="1173584"/>
    <lineage>
        <taxon>Bacteria</taxon>
        <taxon>Pseudomonadati</taxon>
        <taxon>Pseudomonadota</taxon>
        <taxon>Alphaproteobacteria</taxon>
        <taxon>Rhodobacterales</taxon>
        <taxon>Paracoccaceae</taxon>
        <taxon>Aliiroseovarius</taxon>
    </lineage>
</organism>
<keyword evidence="5" id="KW-1185">Reference proteome</keyword>
<evidence type="ECO:0000313" key="4">
    <source>
        <dbReference type="EMBL" id="SEW24019.1"/>
    </source>
</evidence>
<feature type="domain" description="Mannitol dehydrogenase N-terminal" evidence="2">
    <location>
        <begin position="30"/>
        <end position="278"/>
    </location>
</feature>
<dbReference type="InterPro" id="IPR013328">
    <property type="entry name" value="6PGD_dom2"/>
</dbReference>
<dbReference type="InterPro" id="IPR050988">
    <property type="entry name" value="Mannitol_DH/Oxidoreductase"/>
</dbReference>
<reference evidence="4 5" key="1">
    <citation type="submission" date="2016-10" db="EMBL/GenBank/DDBJ databases">
        <authorList>
            <person name="de Groot N.N."/>
        </authorList>
    </citation>
    <scope>NUCLEOTIDE SEQUENCE [LARGE SCALE GENOMIC DNA]</scope>
    <source>
        <strain evidence="4 5">DSM 29439</strain>
    </source>
</reference>